<protein>
    <submittedName>
        <fullName evidence="2">Uncharacterized protein</fullName>
    </submittedName>
</protein>
<evidence type="ECO:0000256" key="1">
    <source>
        <dbReference type="SAM" id="Phobius"/>
    </source>
</evidence>
<accession>A0A0L1JR25</accession>
<evidence type="ECO:0000313" key="3">
    <source>
        <dbReference type="Proteomes" id="UP000036938"/>
    </source>
</evidence>
<gene>
    <name evidence="2" type="ORF">ATO11_08035</name>
</gene>
<dbReference type="RefSeq" id="WP_050530316.1">
    <property type="nucleotide sequence ID" value="NZ_AQQZ01000003.1"/>
</dbReference>
<proteinExistence type="predicted"/>
<keyword evidence="1" id="KW-0472">Membrane</keyword>
<feature type="transmembrane region" description="Helical" evidence="1">
    <location>
        <begin position="108"/>
        <end position="126"/>
    </location>
</feature>
<dbReference type="EMBL" id="AQQZ01000003">
    <property type="protein sequence ID" value="KNG94167.1"/>
    <property type="molecule type" value="Genomic_DNA"/>
</dbReference>
<dbReference type="STRING" id="1317121.ATO11_08035"/>
<dbReference type="Proteomes" id="UP000036938">
    <property type="component" value="Unassembled WGS sequence"/>
</dbReference>
<keyword evidence="1" id="KW-0812">Transmembrane</keyword>
<comment type="caution">
    <text evidence="2">The sequence shown here is derived from an EMBL/GenBank/DDBJ whole genome shotgun (WGS) entry which is preliminary data.</text>
</comment>
<dbReference type="PATRIC" id="fig|1317121.7.peg.2216"/>
<name>A0A0L1JR25_9RHOB</name>
<dbReference type="AlphaFoldDB" id="A0A0L1JR25"/>
<keyword evidence="3" id="KW-1185">Reference proteome</keyword>
<dbReference type="OrthoDB" id="7822309at2"/>
<keyword evidence="1" id="KW-1133">Transmembrane helix</keyword>
<organism evidence="2 3">
    <name type="scientific">Pseudaestuariivita atlantica</name>
    <dbReference type="NCBI Taxonomy" id="1317121"/>
    <lineage>
        <taxon>Bacteria</taxon>
        <taxon>Pseudomonadati</taxon>
        <taxon>Pseudomonadota</taxon>
        <taxon>Alphaproteobacteria</taxon>
        <taxon>Rhodobacterales</taxon>
        <taxon>Paracoccaceae</taxon>
        <taxon>Pseudaestuariivita</taxon>
    </lineage>
</organism>
<sequence length="341" mass="36972">MTALDAYQKLEALGLWRPSEDEQRREVVVALGDATLTVHSTNNQPLAHWSLAAIERKNPGERPAIFHPHGDEGETLELGEDAGEVIDALEKLRRVVARRRPRRGRLRLVLLVAMVLAVSAGIYAWLPGALQAHALNVVPAVKRAEIGEALVDRITRVSGPPCAAPDSLPALQALSRRVLGQSRGDRLTVLHAGIRRSAHLPGGRILLNKSLLEDTEDPNVPAGYVIAEAVRLTDHDPLDELLDHAGLFATIRLLTTGTLEQATLDAYAEHLVTADMPPLATERLLDGFRAAEISAAPYAYALDPSGETVLSLIEADPFQGRTPRTVLPDSAWLRLQAICEG</sequence>
<evidence type="ECO:0000313" key="2">
    <source>
        <dbReference type="EMBL" id="KNG94167.1"/>
    </source>
</evidence>
<reference evidence="2 3" key="1">
    <citation type="journal article" date="2015" name="Int. J. Syst. Evol. Microbiol.">
        <title>Aestuariivita atlantica sp. nov., isolated from deep sea sediment of the Atlantic Ocean.</title>
        <authorList>
            <person name="Li G."/>
            <person name="Lai Q."/>
            <person name="Du Y."/>
            <person name="Liu X."/>
            <person name="Sun F."/>
            <person name="Shao Z."/>
        </authorList>
    </citation>
    <scope>NUCLEOTIDE SEQUENCE [LARGE SCALE GENOMIC DNA]</scope>
    <source>
        <strain evidence="2 3">22II-S11-z3</strain>
    </source>
</reference>